<gene>
    <name evidence="1" type="ORF">O987_17855</name>
</gene>
<proteinExistence type="predicted"/>
<protein>
    <submittedName>
        <fullName evidence="1">Uncharacterized protein</fullName>
    </submittedName>
</protein>
<sequence>MLNQFPRCNLRTASILILIAVKFMIVETRPAAAPPHFPHYCVALQRSL</sequence>
<organism evidence="1 2">
    <name type="scientific">Comamonas testosteroni TK102</name>
    <dbReference type="NCBI Taxonomy" id="1392005"/>
    <lineage>
        <taxon>Bacteria</taxon>
        <taxon>Pseudomonadati</taxon>
        <taxon>Pseudomonadota</taxon>
        <taxon>Betaproteobacteria</taxon>
        <taxon>Burkholderiales</taxon>
        <taxon>Comamonadaceae</taxon>
        <taxon>Comamonas</taxon>
    </lineage>
</organism>
<dbReference type="Proteomes" id="UP000028782">
    <property type="component" value="Chromosome"/>
</dbReference>
<dbReference type="AlphaFoldDB" id="A0A076PLE7"/>
<accession>A0A076PLE7</accession>
<dbReference type="EMBL" id="CP006704">
    <property type="protein sequence ID" value="AIJ47684.1"/>
    <property type="molecule type" value="Genomic_DNA"/>
</dbReference>
<dbReference type="KEGG" id="ctes:O987_17855"/>
<dbReference type="HOGENOM" id="CLU_3151679_0_0_4"/>
<name>A0A076PLE7_COMTE</name>
<reference evidence="1 2" key="1">
    <citation type="journal article" date="2014" name="Genome Announc.">
        <title>Complete Genome Sequence of Polychlorinated Biphenyl Degrader Comamonas testosteroni TK102 (NBRC 109938).</title>
        <authorList>
            <person name="Fukuda K."/>
            <person name="Hosoyama A."/>
            <person name="Tsuchikane K."/>
            <person name="Ohji S."/>
            <person name="Yamazoe A."/>
            <person name="Fujita N."/>
            <person name="Shintani M."/>
            <person name="Kimbara K."/>
        </authorList>
    </citation>
    <scope>NUCLEOTIDE SEQUENCE [LARGE SCALE GENOMIC DNA]</scope>
    <source>
        <strain evidence="1">TK102</strain>
    </source>
</reference>
<evidence type="ECO:0000313" key="2">
    <source>
        <dbReference type="Proteomes" id="UP000028782"/>
    </source>
</evidence>
<evidence type="ECO:0000313" key="1">
    <source>
        <dbReference type="EMBL" id="AIJ47684.1"/>
    </source>
</evidence>